<dbReference type="AlphaFoldDB" id="A0A4C1UZW5"/>
<accession>A0A4C1UZW5</accession>
<dbReference type="EMBL" id="BGZK01000247">
    <property type="protein sequence ID" value="GBP31557.1"/>
    <property type="molecule type" value="Genomic_DNA"/>
</dbReference>
<evidence type="ECO:0000313" key="2">
    <source>
        <dbReference type="Proteomes" id="UP000299102"/>
    </source>
</evidence>
<keyword evidence="2" id="KW-1185">Reference proteome</keyword>
<comment type="caution">
    <text evidence="1">The sequence shown here is derived from an EMBL/GenBank/DDBJ whole genome shotgun (WGS) entry which is preliminary data.</text>
</comment>
<gene>
    <name evidence="1" type="ORF">EVAR_84669_1</name>
</gene>
<proteinExistence type="predicted"/>
<reference evidence="1 2" key="1">
    <citation type="journal article" date="2019" name="Commun. Biol.">
        <title>The bagworm genome reveals a unique fibroin gene that provides high tensile strength.</title>
        <authorList>
            <person name="Kono N."/>
            <person name="Nakamura H."/>
            <person name="Ohtoshi R."/>
            <person name="Tomita M."/>
            <person name="Numata K."/>
            <person name="Arakawa K."/>
        </authorList>
    </citation>
    <scope>NUCLEOTIDE SEQUENCE [LARGE SCALE GENOMIC DNA]</scope>
</reference>
<name>A0A4C1UZW5_EUMVA</name>
<organism evidence="1 2">
    <name type="scientific">Eumeta variegata</name>
    <name type="common">Bagworm moth</name>
    <name type="synonym">Eumeta japonica</name>
    <dbReference type="NCBI Taxonomy" id="151549"/>
    <lineage>
        <taxon>Eukaryota</taxon>
        <taxon>Metazoa</taxon>
        <taxon>Ecdysozoa</taxon>
        <taxon>Arthropoda</taxon>
        <taxon>Hexapoda</taxon>
        <taxon>Insecta</taxon>
        <taxon>Pterygota</taxon>
        <taxon>Neoptera</taxon>
        <taxon>Endopterygota</taxon>
        <taxon>Lepidoptera</taxon>
        <taxon>Glossata</taxon>
        <taxon>Ditrysia</taxon>
        <taxon>Tineoidea</taxon>
        <taxon>Psychidae</taxon>
        <taxon>Oiketicinae</taxon>
        <taxon>Eumeta</taxon>
    </lineage>
</organism>
<dbReference type="Proteomes" id="UP000299102">
    <property type="component" value="Unassembled WGS sequence"/>
</dbReference>
<protein>
    <submittedName>
        <fullName evidence="1">Uncharacterized protein</fullName>
    </submittedName>
</protein>
<evidence type="ECO:0000313" key="1">
    <source>
        <dbReference type="EMBL" id="GBP31557.1"/>
    </source>
</evidence>
<sequence length="78" mass="8962">MAKSPKRCVISGPRAPGQRASRQLALSLYSHWNRLVRPMRDKTRSRRRLLPACDVLLEKSPRYTRGAITAAVDDFVRR</sequence>